<gene>
    <name evidence="2" type="ORF">AS180_13235</name>
</gene>
<protein>
    <recommendedName>
        <fullName evidence="1">WGR domain-containing protein</fullName>
    </recommendedName>
</protein>
<dbReference type="RefSeq" id="WP_309599129.1">
    <property type="nucleotide sequence ID" value="NZ_KQ758659.1"/>
</dbReference>
<sequence>MSVIKMLKEVNGELLYWEVWEDEKTLLIHYGRVGDAGETQEKKLSRLHNAEKLMEALAEAKVDEGYDYIDEDELIELVVQYSYEDGEMEEVLDKRHHVEDLMNECLGWTGNGFCDGGDIGSGTANIVNYVIDPEKATQTIIEDLEKNNLLEGAKIAYLDDDSDEYVALYPEGAEFELI</sequence>
<dbReference type="Pfam" id="PF05406">
    <property type="entry name" value="WGR"/>
    <property type="match status" value="1"/>
</dbReference>
<evidence type="ECO:0000313" key="2">
    <source>
        <dbReference type="EMBL" id="KSU87434.1"/>
    </source>
</evidence>
<evidence type="ECO:0000313" key="3">
    <source>
        <dbReference type="Proteomes" id="UP000053681"/>
    </source>
</evidence>
<name>A0A0V8JKF5_9BACI</name>
<keyword evidence="3" id="KW-1185">Reference proteome</keyword>
<dbReference type="InterPro" id="IPR008893">
    <property type="entry name" value="WGR_domain"/>
</dbReference>
<dbReference type="Proteomes" id="UP000053681">
    <property type="component" value="Unassembled WGS sequence"/>
</dbReference>
<organism evidence="2 3">
    <name type="scientific">Priestia veravalensis</name>
    <dbReference type="NCBI Taxonomy" id="1414648"/>
    <lineage>
        <taxon>Bacteria</taxon>
        <taxon>Bacillati</taxon>
        <taxon>Bacillota</taxon>
        <taxon>Bacilli</taxon>
        <taxon>Bacillales</taxon>
        <taxon>Bacillaceae</taxon>
        <taxon>Priestia</taxon>
    </lineage>
</organism>
<dbReference type="EMBL" id="LNQP01000044">
    <property type="protein sequence ID" value="KSU87434.1"/>
    <property type="molecule type" value="Genomic_DNA"/>
</dbReference>
<feature type="domain" description="WGR" evidence="1">
    <location>
        <begin position="22"/>
        <end position="70"/>
    </location>
</feature>
<reference evidence="2 3" key="1">
    <citation type="submission" date="2015-11" db="EMBL/GenBank/DDBJ databases">
        <title>Bacillus caseinolyticus sp nov.</title>
        <authorList>
            <person name="Dastager S.G."/>
            <person name="Mawlankar R."/>
        </authorList>
    </citation>
    <scope>NUCLEOTIDE SEQUENCE [LARGE SCALE GENOMIC DNA]</scope>
    <source>
        <strain evidence="2 3">SGD-V-76</strain>
    </source>
</reference>
<dbReference type="Gene3D" id="2.20.140.10">
    <property type="entry name" value="WGR domain"/>
    <property type="match status" value="1"/>
</dbReference>
<proteinExistence type="predicted"/>
<comment type="caution">
    <text evidence="2">The sequence shown here is derived from an EMBL/GenBank/DDBJ whole genome shotgun (WGS) entry which is preliminary data.</text>
</comment>
<accession>A0A0V8JKF5</accession>
<dbReference type="AlphaFoldDB" id="A0A0V8JKF5"/>
<evidence type="ECO:0000259" key="1">
    <source>
        <dbReference type="Pfam" id="PF05406"/>
    </source>
</evidence>